<organism evidence="1 2">
    <name type="scientific">Aspergillus welwitschiae</name>
    <dbReference type="NCBI Taxonomy" id="1341132"/>
    <lineage>
        <taxon>Eukaryota</taxon>
        <taxon>Fungi</taxon>
        <taxon>Dikarya</taxon>
        <taxon>Ascomycota</taxon>
        <taxon>Pezizomycotina</taxon>
        <taxon>Eurotiomycetes</taxon>
        <taxon>Eurotiomycetidae</taxon>
        <taxon>Eurotiales</taxon>
        <taxon>Aspergillaceae</taxon>
        <taxon>Aspergillus</taxon>
        <taxon>Aspergillus subgen. Circumdati</taxon>
    </lineage>
</organism>
<evidence type="ECO:0000313" key="1">
    <source>
        <dbReference type="EMBL" id="RDH32931.1"/>
    </source>
</evidence>
<gene>
    <name evidence="1" type="ORF">BDQ94DRAFT_144173</name>
</gene>
<evidence type="ECO:0000313" key="2">
    <source>
        <dbReference type="Proteomes" id="UP000253729"/>
    </source>
</evidence>
<name>A0A3F3Q1C1_9EURO</name>
<sequence length="96" mass="10659">MNERQANTRRLNALPLEKILEDFLVSGDGITPREMMEPNRSTFVTLLARSSGQAIPTRPGHFVGYGRPWNGARPEVRGSRVGPSATDKPLRWAMIG</sequence>
<dbReference type="EMBL" id="KZ852048">
    <property type="protein sequence ID" value="RDH32931.1"/>
    <property type="molecule type" value="Genomic_DNA"/>
</dbReference>
<protein>
    <submittedName>
        <fullName evidence="1">Uncharacterized protein</fullName>
    </submittedName>
</protein>
<dbReference type="AlphaFoldDB" id="A0A3F3Q1C1"/>
<keyword evidence="2" id="KW-1185">Reference proteome</keyword>
<dbReference type="RefSeq" id="XP_026625953.1">
    <property type="nucleotide sequence ID" value="XM_026766408.1"/>
</dbReference>
<accession>A0A3F3Q1C1</accession>
<dbReference type="GeneID" id="38134764"/>
<proteinExistence type="predicted"/>
<dbReference type="Proteomes" id="UP000253729">
    <property type="component" value="Unassembled WGS sequence"/>
</dbReference>
<reference evidence="1 2" key="1">
    <citation type="submission" date="2018-07" db="EMBL/GenBank/DDBJ databases">
        <title>The genomes of Aspergillus section Nigri reveals drivers in fungal speciation.</title>
        <authorList>
            <consortium name="DOE Joint Genome Institute"/>
            <person name="Vesth T.C."/>
            <person name="Nybo J."/>
            <person name="Theobald S."/>
            <person name="Brandl J."/>
            <person name="Frisvad J.C."/>
            <person name="Nielsen K.F."/>
            <person name="Lyhne E.K."/>
            <person name="Kogle M.E."/>
            <person name="Kuo A."/>
            <person name="Riley R."/>
            <person name="Clum A."/>
            <person name="Nolan M."/>
            <person name="Lipzen A."/>
            <person name="Salamov A."/>
            <person name="Henrissat B."/>
            <person name="Wiebenga A."/>
            <person name="De vries R.P."/>
            <person name="Grigoriev I.V."/>
            <person name="Mortensen U.H."/>
            <person name="Andersen M.R."/>
            <person name="Baker S.E."/>
        </authorList>
    </citation>
    <scope>NUCLEOTIDE SEQUENCE [LARGE SCALE GENOMIC DNA]</scope>
    <source>
        <strain evidence="1 2">CBS 139.54b</strain>
    </source>
</reference>